<gene>
    <name evidence="1" type="ORF">GCM10009750_15410</name>
</gene>
<evidence type="ECO:0000313" key="2">
    <source>
        <dbReference type="Proteomes" id="UP001501746"/>
    </source>
</evidence>
<dbReference type="RefSeq" id="WP_157427773.1">
    <property type="nucleotide sequence ID" value="NZ_BAAANK010000004.1"/>
</dbReference>
<name>A0ABN2MN04_9MICO</name>
<accession>A0ABN2MN04</accession>
<dbReference type="Proteomes" id="UP001501746">
    <property type="component" value="Unassembled WGS sequence"/>
</dbReference>
<dbReference type="EMBL" id="BAAANK010000004">
    <property type="protein sequence ID" value="GAA1832247.1"/>
    <property type="molecule type" value="Genomic_DNA"/>
</dbReference>
<keyword evidence="2" id="KW-1185">Reference proteome</keyword>
<organism evidence="1 2">
    <name type="scientific">Agromyces salentinus</name>
    <dbReference type="NCBI Taxonomy" id="269421"/>
    <lineage>
        <taxon>Bacteria</taxon>
        <taxon>Bacillati</taxon>
        <taxon>Actinomycetota</taxon>
        <taxon>Actinomycetes</taxon>
        <taxon>Micrococcales</taxon>
        <taxon>Microbacteriaceae</taxon>
        <taxon>Agromyces</taxon>
    </lineage>
</organism>
<comment type="caution">
    <text evidence="1">The sequence shown here is derived from an EMBL/GenBank/DDBJ whole genome shotgun (WGS) entry which is preliminary data.</text>
</comment>
<reference evidence="1 2" key="1">
    <citation type="journal article" date="2019" name="Int. J. Syst. Evol. Microbiol.">
        <title>The Global Catalogue of Microorganisms (GCM) 10K type strain sequencing project: providing services to taxonomists for standard genome sequencing and annotation.</title>
        <authorList>
            <consortium name="The Broad Institute Genomics Platform"/>
            <consortium name="The Broad Institute Genome Sequencing Center for Infectious Disease"/>
            <person name="Wu L."/>
            <person name="Ma J."/>
        </authorList>
    </citation>
    <scope>NUCLEOTIDE SEQUENCE [LARGE SCALE GENOMIC DNA]</scope>
    <source>
        <strain evidence="1 2">JCM 14323</strain>
    </source>
</reference>
<proteinExistence type="predicted"/>
<protein>
    <submittedName>
        <fullName evidence="1">Uncharacterized protein</fullName>
    </submittedName>
</protein>
<evidence type="ECO:0000313" key="1">
    <source>
        <dbReference type="EMBL" id="GAA1832247.1"/>
    </source>
</evidence>
<sequence>MAAEATSSSYVVEYLDGPLEGQVEHRSLVDGAPESRLATIAAVDGNESVFWYDLVEQRDFDGEVRATFAFDAGDSDPVTFDEDDND</sequence>